<dbReference type="Gene3D" id="2.30.40.10">
    <property type="entry name" value="Urease, subunit C, domain 1"/>
    <property type="match status" value="1"/>
</dbReference>
<keyword evidence="2" id="KW-0378">Hydrolase</keyword>
<dbReference type="STRING" id="523846.Mfer_0494"/>
<dbReference type="InterPro" id="IPR057744">
    <property type="entry name" value="OTAase-like"/>
</dbReference>
<dbReference type="GO" id="GO:0016810">
    <property type="term" value="F:hydrolase activity, acting on carbon-nitrogen (but not peptide) bonds"/>
    <property type="evidence" value="ECO:0007669"/>
    <property type="project" value="InterPro"/>
</dbReference>
<dbReference type="EMBL" id="CP002278">
    <property type="protein sequence ID" value="ADP77294.1"/>
    <property type="molecule type" value="Genomic_DNA"/>
</dbReference>
<dbReference type="InterPro" id="IPR006680">
    <property type="entry name" value="Amidohydro-rel"/>
</dbReference>
<dbReference type="PANTHER" id="PTHR43135:SF3">
    <property type="entry name" value="ALPHA-D-RIBOSE 1-METHYLPHOSPHONATE 5-TRIPHOSPHATE DIPHOSPHATASE"/>
    <property type="match status" value="1"/>
</dbReference>
<evidence type="ECO:0000313" key="2">
    <source>
        <dbReference type="EMBL" id="ADP77294.1"/>
    </source>
</evidence>
<gene>
    <name evidence="2" type="ordered locus">Mfer_0494</name>
</gene>
<dbReference type="SUPFAM" id="SSF51556">
    <property type="entry name" value="Metallo-dependent hydrolases"/>
    <property type="match status" value="1"/>
</dbReference>
<keyword evidence="3" id="KW-1185">Reference proteome</keyword>
<dbReference type="CDD" id="cd01299">
    <property type="entry name" value="Met_dep_hydrolase_A"/>
    <property type="match status" value="1"/>
</dbReference>
<feature type="domain" description="Amidohydrolase-related" evidence="1">
    <location>
        <begin position="45"/>
        <end position="390"/>
    </location>
</feature>
<dbReference type="InterPro" id="IPR032466">
    <property type="entry name" value="Metal_Hydrolase"/>
</dbReference>
<dbReference type="InterPro" id="IPR051781">
    <property type="entry name" value="Metallo-dep_Hydrolase"/>
</dbReference>
<dbReference type="AlphaFoldDB" id="E3GYB2"/>
<evidence type="ECO:0000259" key="1">
    <source>
        <dbReference type="Pfam" id="PF01979"/>
    </source>
</evidence>
<accession>E3GYB2</accession>
<organism evidence="2 3">
    <name type="scientific">Methanothermus fervidus (strain ATCC 43054 / DSM 2088 / JCM 10308 / V24 S)</name>
    <dbReference type="NCBI Taxonomy" id="523846"/>
    <lineage>
        <taxon>Archaea</taxon>
        <taxon>Methanobacteriati</taxon>
        <taxon>Methanobacteriota</taxon>
        <taxon>Methanomada group</taxon>
        <taxon>Methanobacteria</taxon>
        <taxon>Methanobacteriales</taxon>
        <taxon>Methanothermaceae</taxon>
        <taxon>Methanothermus</taxon>
    </lineage>
</organism>
<evidence type="ECO:0000313" key="3">
    <source>
        <dbReference type="Proteomes" id="UP000002315"/>
    </source>
</evidence>
<name>E3GYB2_METFV</name>
<dbReference type="OrthoDB" id="24954at2157"/>
<sequence length="395" mass="43823">MILTNINIIDGTGREPYHGSIVISKGKIKEITTKKMEGIDLDDGYALPGFIDAHVHLMMNGHDERRIEKPLSLYFYEAINNMRATLDAGVTTVRDAGFADLGVKLAAEKNLFPSPRILITVAPLSPTGGHFDGTYKSGIDTTFFYPGMPKTTCDGVDEVRKRVREVIRAGADFVKIATSGGVLSPNDHPKDVQFSIEELQAIVEEAKFRGKKVMAHAHGNKGILNAIKAGVHSIEHGTFIDRKSCRLMIERGIYLVPTFLVTRYNSKENKDIPNYMKKQAKEISKVHKENMELAYEEGVKMVMGTDSGVVKHGNNLKELEYMCEIGMDPMEAIQSGTKVAAECLLLEDKIGTIEKNKIADIIVVKKNPLDDISVLSDKENIILVMKEGKIYKKDI</sequence>
<dbReference type="HOGENOM" id="CLU_023620_2_2_2"/>
<dbReference type="Pfam" id="PF01979">
    <property type="entry name" value="Amidohydro_1"/>
    <property type="match status" value="1"/>
</dbReference>
<dbReference type="InterPro" id="IPR011059">
    <property type="entry name" value="Metal-dep_hydrolase_composite"/>
</dbReference>
<dbReference type="SUPFAM" id="SSF51338">
    <property type="entry name" value="Composite domain of metallo-dependent hydrolases"/>
    <property type="match status" value="1"/>
</dbReference>
<reference evidence="2 3" key="1">
    <citation type="journal article" date="2010" name="Stand. Genomic Sci.">
        <title>Complete genome sequence of Methanothermus fervidus type strain (V24S).</title>
        <authorList>
            <person name="Anderson I."/>
            <person name="Djao O.D."/>
            <person name="Misra M."/>
            <person name="Chertkov O."/>
            <person name="Nolan M."/>
            <person name="Lucas S."/>
            <person name="Lapidus A."/>
            <person name="Del Rio T.G."/>
            <person name="Tice H."/>
            <person name="Cheng J.F."/>
            <person name="Tapia R."/>
            <person name="Han C."/>
            <person name="Goodwin L."/>
            <person name="Pitluck S."/>
            <person name="Liolios K."/>
            <person name="Ivanova N."/>
            <person name="Mavromatis K."/>
            <person name="Mikhailova N."/>
            <person name="Pati A."/>
            <person name="Brambilla E."/>
            <person name="Chen A."/>
            <person name="Palaniappan K."/>
            <person name="Land M."/>
            <person name="Hauser L."/>
            <person name="Chang Y.J."/>
            <person name="Jeffries C.D."/>
            <person name="Sikorski J."/>
            <person name="Spring S."/>
            <person name="Rohde M."/>
            <person name="Eichinger K."/>
            <person name="Huber H."/>
            <person name="Wirth R."/>
            <person name="Goker M."/>
            <person name="Detter J.C."/>
            <person name="Woyke T."/>
            <person name="Bristow J."/>
            <person name="Eisen J.A."/>
            <person name="Markowitz V."/>
            <person name="Hugenholtz P."/>
            <person name="Klenk H.P."/>
            <person name="Kyrpides N.C."/>
        </authorList>
    </citation>
    <scope>NUCLEOTIDE SEQUENCE [LARGE SCALE GENOMIC DNA]</scope>
    <source>
        <strain evidence="3">ATCC 43054 / DSM 2088 / JCM 10308 / V24 S</strain>
    </source>
</reference>
<proteinExistence type="predicted"/>
<dbReference type="Proteomes" id="UP000002315">
    <property type="component" value="Chromosome"/>
</dbReference>
<dbReference type="PANTHER" id="PTHR43135">
    <property type="entry name" value="ALPHA-D-RIBOSE 1-METHYLPHOSPHONATE 5-TRIPHOSPHATE DIPHOSPHATASE"/>
    <property type="match status" value="1"/>
</dbReference>
<dbReference type="Gene3D" id="3.20.20.140">
    <property type="entry name" value="Metal-dependent hydrolases"/>
    <property type="match status" value="1"/>
</dbReference>
<protein>
    <submittedName>
        <fullName evidence="2">Amidohydrolase</fullName>
    </submittedName>
</protein>
<dbReference type="KEGG" id="mfv:Mfer_0494"/>